<dbReference type="VEuPathDB" id="TrichDB:TVAGG3_0154230"/>
<protein>
    <recommendedName>
        <fullName evidence="3">DUF4272 domain-containing protein</fullName>
    </recommendedName>
</protein>
<accession>A2F0F5</accession>
<evidence type="ECO:0000313" key="1">
    <source>
        <dbReference type="EMBL" id="EAY01592.1"/>
    </source>
</evidence>
<sequence>MTSFDFSAACSTLEIPVPSEIPKVYSEQSNTLRSIEEICKRSTALYLVATYSEGVIQKNCPIEESQKYIKNYITKFKAAEYFTTNEKEYLENKTPSDEQVGFLCWRWESLHFILWACGFIADLGLPNTPCQTFNCAKVFNRNRSNEAFTKSSKMLPLEKIIEMANFVEYIGSCEKAKVDVGVLTEWRKASKWLLTAEQWE</sequence>
<dbReference type="OrthoDB" id="10263738at2759"/>
<dbReference type="VEuPathDB" id="TrichDB:TVAG_272750"/>
<keyword evidence="2" id="KW-1185">Reference proteome</keyword>
<dbReference type="Proteomes" id="UP000001542">
    <property type="component" value="Unassembled WGS sequence"/>
</dbReference>
<gene>
    <name evidence="1" type="ORF">TVAG_272750</name>
</gene>
<reference evidence="1" key="1">
    <citation type="submission" date="2006-10" db="EMBL/GenBank/DDBJ databases">
        <authorList>
            <person name="Amadeo P."/>
            <person name="Zhao Q."/>
            <person name="Wortman J."/>
            <person name="Fraser-Liggett C."/>
            <person name="Carlton J."/>
        </authorList>
    </citation>
    <scope>NUCLEOTIDE SEQUENCE</scope>
    <source>
        <strain evidence="1">G3</strain>
    </source>
</reference>
<reference evidence="1" key="2">
    <citation type="journal article" date="2007" name="Science">
        <title>Draft genome sequence of the sexually transmitted pathogen Trichomonas vaginalis.</title>
        <authorList>
            <person name="Carlton J.M."/>
            <person name="Hirt R.P."/>
            <person name="Silva J.C."/>
            <person name="Delcher A.L."/>
            <person name="Schatz M."/>
            <person name="Zhao Q."/>
            <person name="Wortman J.R."/>
            <person name="Bidwell S.L."/>
            <person name="Alsmark U.C.M."/>
            <person name="Besteiro S."/>
            <person name="Sicheritz-Ponten T."/>
            <person name="Noel C.J."/>
            <person name="Dacks J.B."/>
            <person name="Foster P.G."/>
            <person name="Simillion C."/>
            <person name="Van de Peer Y."/>
            <person name="Miranda-Saavedra D."/>
            <person name="Barton G.J."/>
            <person name="Westrop G.D."/>
            <person name="Mueller S."/>
            <person name="Dessi D."/>
            <person name="Fiori P.L."/>
            <person name="Ren Q."/>
            <person name="Paulsen I."/>
            <person name="Zhang H."/>
            <person name="Bastida-Corcuera F.D."/>
            <person name="Simoes-Barbosa A."/>
            <person name="Brown M.T."/>
            <person name="Hayes R.D."/>
            <person name="Mukherjee M."/>
            <person name="Okumura C.Y."/>
            <person name="Schneider R."/>
            <person name="Smith A.J."/>
            <person name="Vanacova S."/>
            <person name="Villalvazo M."/>
            <person name="Haas B.J."/>
            <person name="Pertea M."/>
            <person name="Feldblyum T.V."/>
            <person name="Utterback T.R."/>
            <person name="Shu C.L."/>
            <person name="Osoegawa K."/>
            <person name="de Jong P.J."/>
            <person name="Hrdy I."/>
            <person name="Horvathova L."/>
            <person name="Zubacova Z."/>
            <person name="Dolezal P."/>
            <person name="Malik S.B."/>
            <person name="Logsdon J.M. Jr."/>
            <person name="Henze K."/>
            <person name="Gupta A."/>
            <person name="Wang C.C."/>
            <person name="Dunne R.L."/>
            <person name="Upcroft J.A."/>
            <person name="Upcroft P."/>
            <person name="White O."/>
            <person name="Salzberg S.L."/>
            <person name="Tang P."/>
            <person name="Chiu C.-H."/>
            <person name="Lee Y.-S."/>
            <person name="Embley T.M."/>
            <person name="Coombs G.H."/>
            <person name="Mottram J.C."/>
            <person name="Tachezy J."/>
            <person name="Fraser-Liggett C.M."/>
            <person name="Johnson P.J."/>
        </authorList>
    </citation>
    <scope>NUCLEOTIDE SEQUENCE [LARGE SCALE GENOMIC DNA]</scope>
    <source>
        <strain evidence="1">G3</strain>
    </source>
</reference>
<evidence type="ECO:0000313" key="2">
    <source>
        <dbReference type="Proteomes" id="UP000001542"/>
    </source>
</evidence>
<dbReference type="Pfam" id="PF14094">
    <property type="entry name" value="DUF4272"/>
    <property type="match status" value="1"/>
</dbReference>
<dbReference type="AlphaFoldDB" id="A2F0F5"/>
<dbReference type="EMBL" id="DS113562">
    <property type="protein sequence ID" value="EAY01592.1"/>
    <property type="molecule type" value="Genomic_DNA"/>
</dbReference>
<dbReference type="InterPro" id="IPR025368">
    <property type="entry name" value="DUF4272"/>
</dbReference>
<dbReference type="RefSeq" id="XP_001330331.1">
    <property type="nucleotide sequence ID" value="XM_001330296.1"/>
</dbReference>
<proteinExistence type="predicted"/>
<dbReference type="KEGG" id="tva:4759422"/>
<evidence type="ECO:0008006" key="3">
    <source>
        <dbReference type="Google" id="ProtNLM"/>
    </source>
</evidence>
<dbReference type="InParanoid" id="A2F0F5"/>
<name>A2F0F5_TRIV3</name>
<organism evidence="1 2">
    <name type="scientific">Trichomonas vaginalis (strain ATCC PRA-98 / G3)</name>
    <dbReference type="NCBI Taxonomy" id="412133"/>
    <lineage>
        <taxon>Eukaryota</taxon>
        <taxon>Metamonada</taxon>
        <taxon>Parabasalia</taxon>
        <taxon>Trichomonadida</taxon>
        <taxon>Trichomonadidae</taxon>
        <taxon>Trichomonas</taxon>
    </lineage>
</organism>